<evidence type="ECO:0000313" key="1">
    <source>
        <dbReference type="EMBL" id="MBB5926208.1"/>
    </source>
</evidence>
<keyword evidence="2" id="KW-1185">Reference proteome</keyword>
<name>A0A7W9UPC6_9ACTN</name>
<dbReference type="EMBL" id="JACHJK010000002">
    <property type="protein sequence ID" value="MBB5926208.1"/>
    <property type="molecule type" value="Genomic_DNA"/>
</dbReference>
<proteinExistence type="predicted"/>
<sequence>MGAHRGGHDAPARIGETARWGVCAARRSGARAPETSEVLLTGQ</sequence>
<dbReference type="AlphaFoldDB" id="A0A7W9UPC6"/>
<reference evidence="1 2" key="1">
    <citation type="submission" date="2020-08" db="EMBL/GenBank/DDBJ databases">
        <title>Genomic Encyclopedia of Type Strains, Phase III (KMG-III): the genomes of soil and plant-associated and newly described type strains.</title>
        <authorList>
            <person name="Whitman W."/>
        </authorList>
    </citation>
    <scope>NUCLEOTIDE SEQUENCE [LARGE SCALE GENOMIC DNA]</scope>
    <source>
        <strain evidence="1 2">CECT 3313</strain>
    </source>
</reference>
<accession>A0A7W9UPC6</accession>
<comment type="caution">
    <text evidence="1">The sequence shown here is derived from an EMBL/GenBank/DDBJ whole genome shotgun (WGS) entry which is preliminary data.</text>
</comment>
<protein>
    <submittedName>
        <fullName evidence="1">Uncharacterized protein</fullName>
    </submittedName>
</protein>
<evidence type="ECO:0000313" key="2">
    <source>
        <dbReference type="Proteomes" id="UP000585836"/>
    </source>
</evidence>
<organism evidence="1 2">
    <name type="scientific">Streptomyces echinatus</name>
    <dbReference type="NCBI Taxonomy" id="67293"/>
    <lineage>
        <taxon>Bacteria</taxon>
        <taxon>Bacillati</taxon>
        <taxon>Actinomycetota</taxon>
        <taxon>Actinomycetes</taxon>
        <taxon>Kitasatosporales</taxon>
        <taxon>Streptomycetaceae</taxon>
        <taxon>Streptomyces</taxon>
    </lineage>
</organism>
<gene>
    <name evidence="1" type="ORF">FHS34_001662</name>
</gene>
<dbReference type="Proteomes" id="UP000585836">
    <property type="component" value="Unassembled WGS sequence"/>
</dbReference>